<dbReference type="AlphaFoldDB" id="A0A4Y7RKR5"/>
<reference evidence="2 3" key="1">
    <citation type="journal article" date="2019" name="Nat. Ecol. Evol.">
        <title>Megaphylogeny resolves global patterns of mushroom evolution.</title>
        <authorList>
            <person name="Varga T."/>
            <person name="Krizsan K."/>
            <person name="Foldi C."/>
            <person name="Dima B."/>
            <person name="Sanchez-Garcia M."/>
            <person name="Sanchez-Ramirez S."/>
            <person name="Szollosi G.J."/>
            <person name="Szarkandi J.G."/>
            <person name="Papp V."/>
            <person name="Albert L."/>
            <person name="Andreopoulos W."/>
            <person name="Angelini C."/>
            <person name="Antonin V."/>
            <person name="Barry K.W."/>
            <person name="Bougher N.L."/>
            <person name="Buchanan P."/>
            <person name="Buyck B."/>
            <person name="Bense V."/>
            <person name="Catcheside P."/>
            <person name="Chovatia M."/>
            <person name="Cooper J."/>
            <person name="Damon W."/>
            <person name="Desjardin D."/>
            <person name="Finy P."/>
            <person name="Geml J."/>
            <person name="Haridas S."/>
            <person name="Hughes K."/>
            <person name="Justo A."/>
            <person name="Karasinski D."/>
            <person name="Kautmanova I."/>
            <person name="Kiss B."/>
            <person name="Kocsube S."/>
            <person name="Kotiranta H."/>
            <person name="LaButti K.M."/>
            <person name="Lechner B.E."/>
            <person name="Liimatainen K."/>
            <person name="Lipzen A."/>
            <person name="Lukacs Z."/>
            <person name="Mihaltcheva S."/>
            <person name="Morgado L.N."/>
            <person name="Niskanen T."/>
            <person name="Noordeloos M.E."/>
            <person name="Ohm R.A."/>
            <person name="Ortiz-Santana B."/>
            <person name="Ovrebo C."/>
            <person name="Racz N."/>
            <person name="Riley R."/>
            <person name="Savchenko A."/>
            <person name="Shiryaev A."/>
            <person name="Soop K."/>
            <person name="Spirin V."/>
            <person name="Szebenyi C."/>
            <person name="Tomsovsky M."/>
            <person name="Tulloss R.E."/>
            <person name="Uehling J."/>
            <person name="Grigoriev I.V."/>
            <person name="Vagvolgyi C."/>
            <person name="Papp T."/>
            <person name="Martin F.M."/>
            <person name="Miettinen O."/>
            <person name="Hibbett D.S."/>
            <person name="Nagy L.G."/>
        </authorList>
    </citation>
    <scope>NUCLEOTIDE SEQUENCE [LARGE SCALE GENOMIC DNA]</scope>
    <source>
        <strain evidence="2 3">FP101781</strain>
    </source>
</reference>
<gene>
    <name evidence="2" type="ORF">FA13DRAFT_1107760</name>
</gene>
<organism evidence="2 3">
    <name type="scientific">Coprinellus micaceus</name>
    <name type="common">Glistening ink-cap mushroom</name>
    <name type="synonym">Coprinus micaceus</name>
    <dbReference type="NCBI Taxonomy" id="71717"/>
    <lineage>
        <taxon>Eukaryota</taxon>
        <taxon>Fungi</taxon>
        <taxon>Dikarya</taxon>
        <taxon>Basidiomycota</taxon>
        <taxon>Agaricomycotina</taxon>
        <taxon>Agaricomycetes</taxon>
        <taxon>Agaricomycetidae</taxon>
        <taxon>Agaricales</taxon>
        <taxon>Agaricineae</taxon>
        <taxon>Psathyrellaceae</taxon>
        <taxon>Coprinellus</taxon>
    </lineage>
</organism>
<dbReference type="Proteomes" id="UP000298030">
    <property type="component" value="Unassembled WGS sequence"/>
</dbReference>
<evidence type="ECO:0000256" key="1">
    <source>
        <dbReference type="SAM" id="MobiDB-lite"/>
    </source>
</evidence>
<proteinExistence type="predicted"/>
<comment type="caution">
    <text evidence="2">The sequence shown here is derived from an EMBL/GenBank/DDBJ whole genome shotgun (WGS) entry which is preliminary data.</text>
</comment>
<feature type="compositionally biased region" description="Polar residues" evidence="1">
    <location>
        <begin position="46"/>
        <end position="60"/>
    </location>
</feature>
<accession>A0A4Y7RKR5</accession>
<protein>
    <submittedName>
        <fullName evidence="2">Uncharacterized protein</fullName>
    </submittedName>
</protein>
<keyword evidence="3" id="KW-1185">Reference proteome</keyword>
<evidence type="ECO:0000313" key="2">
    <source>
        <dbReference type="EMBL" id="TEB09416.1"/>
    </source>
</evidence>
<name>A0A4Y7RKR5_COPMI</name>
<dbReference type="EMBL" id="QPFP01000506">
    <property type="protein sequence ID" value="TEB09416.1"/>
    <property type="molecule type" value="Genomic_DNA"/>
</dbReference>
<evidence type="ECO:0000313" key="3">
    <source>
        <dbReference type="Proteomes" id="UP000298030"/>
    </source>
</evidence>
<feature type="region of interest" description="Disordered" evidence="1">
    <location>
        <begin position="46"/>
        <end position="67"/>
    </location>
</feature>
<sequence length="145" mass="16355">MVPGSLACTRAAYLFKRLPGPTDPLVTRFVAHSRARRRPLSFSPYQTTEDAHISAQQDPCTSSDHSLRRRLRSPSSTRLFTTPWLHRSCQSSVNACIPEFHGFYASFVRTYWYEARERAAGGGPSRFPDQQSSDRLLDGHIVVSV</sequence>